<evidence type="ECO:0000313" key="3">
    <source>
        <dbReference type="Proteomes" id="UP000176253"/>
    </source>
</evidence>
<reference evidence="2 3" key="1">
    <citation type="journal article" date="2016" name="Nat. Commun.">
        <title>Thousands of microbial genomes shed light on interconnected biogeochemical processes in an aquifer system.</title>
        <authorList>
            <person name="Anantharaman K."/>
            <person name="Brown C.T."/>
            <person name="Hug L.A."/>
            <person name="Sharon I."/>
            <person name="Castelle C.J."/>
            <person name="Probst A.J."/>
            <person name="Thomas B.C."/>
            <person name="Singh A."/>
            <person name="Wilkins M.J."/>
            <person name="Karaoz U."/>
            <person name="Brodie E.L."/>
            <person name="Williams K.H."/>
            <person name="Hubbard S.S."/>
            <person name="Banfield J.F."/>
        </authorList>
    </citation>
    <scope>NUCLEOTIDE SEQUENCE [LARGE SCALE GENOMIC DNA]</scope>
</reference>
<proteinExistence type="predicted"/>
<evidence type="ECO:0000313" key="2">
    <source>
        <dbReference type="EMBL" id="OGG18554.1"/>
    </source>
</evidence>
<dbReference type="InterPro" id="IPR014710">
    <property type="entry name" value="RmlC-like_jellyroll"/>
</dbReference>
<dbReference type="Proteomes" id="UP000176253">
    <property type="component" value="Unassembled WGS sequence"/>
</dbReference>
<dbReference type="EMBL" id="MFJM01000015">
    <property type="protein sequence ID" value="OGG18554.1"/>
    <property type="molecule type" value="Genomic_DNA"/>
</dbReference>
<organism evidence="2 3">
    <name type="scientific">Candidatus Gottesmanbacteria bacterium RIFCSPHIGHO2_02_FULL_39_14</name>
    <dbReference type="NCBI Taxonomy" id="1798383"/>
    <lineage>
        <taxon>Bacteria</taxon>
        <taxon>Candidatus Gottesmaniibacteriota</taxon>
    </lineage>
</organism>
<name>A0A1F6A1W4_9BACT</name>
<comment type="caution">
    <text evidence="2">The sequence shown here is derived from an EMBL/GenBank/DDBJ whole genome shotgun (WGS) entry which is preliminary data.</text>
</comment>
<dbReference type="Pfam" id="PF07883">
    <property type="entry name" value="Cupin_2"/>
    <property type="match status" value="1"/>
</dbReference>
<dbReference type="InterPro" id="IPR011051">
    <property type="entry name" value="RmlC_Cupin_sf"/>
</dbReference>
<gene>
    <name evidence="2" type="ORF">A3D78_01930</name>
</gene>
<dbReference type="InterPro" id="IPR052044">
    <property type="entry name" value="PKS_Associated_Protein"/>
</dbReference>
<feature type="domain" description="Cupin type-2" evidence="1">
    <location>
        <begin position="43"/>
        <end position="99"/>
    </location>
</feature>
<dbReference type="PANTHER" id="PTHR36114">
    <property type="entry name" value="16.7 KDA PROTEIN IN WHIE LOCUS"/>
    <property type="match status" value="1"/>
</dbReference>
<accession>A0A1F6A1W4</accession>
<dbReference type="STRING" id="1798383.A3D78_01930"/>
<sequence length="112" mass="12935">MDIKAIIKKYDLKEVDKKLGNKFWFPIDVAYINDWVLRAAAVKGEFHWHCHNYDEFFLIYKGEIVIDTEKGAIALKEGEGTVIPKGIKHKPRAEKRAVVLLLEPKRLNTKGD</sequence>
<dbReference type="Gene3D" id="2.60.120.10">
    <property type="entry name" value="Jelly Rolls"/>
    <property type="match status" value="1"/>
</dbReference>
<evidence type="ECO:0000259" key="1">
    <source>
        <dbReference type="Pfam" id="PF07883"/>
    </source>
</evidence>
<dbReference type="InterPro" id="IPR013096">
    <property type="entry name" value="Cupin_2"/>
</dbReference>
<protein>
    <recommendedName>
        <fullName evidence="1">Cupin type-2 domain-containing protein</fullName>
    </recommendedName>
</protein>
<dbReference type="SUPFAM" id="SSF51182">
    <property type="entry name" value="RmlC-like cupins"/>
    <property type="match status" value="1"/>
</dbReference>
<dbReference type="CDD" id="cd02226">
    <property type="entry name" value="cupin_YdbB-like"/>
    <property type="match status" value="1"/>
</dbReference>
<dbReference type="PANTHER" id="PTHR36114:SF1">
    <property type="entry name" value="16.7 KDA PROTEIN IN WHIE LOCUS"/>
    <property type="match status" value="1"/>
</dbReference>
<dbReference type="AlphaFoldDB" id="A0A1F6A1W4"/>